<sequence>MEVVKLLLFTFCLVDPRQRRITPRLVQVQTALPRTLLAQHAQALPQEVFLLGYAINNGLLTDPPPQAVVPIRTGTFQLAIDQRLGLDQAIFTVINKRLQFAHATAFFNQVAPRIVGIFLIPPAFEAVVFDVIELAGVEIQPVRRGVVAEFFAVDQLPSVTAVQLAVGFVFVLDLAAQFIEGADQFAGRVVLVTAVDRVVGVFDQQVGLDAGVVDAREFFCRQARSKLPTLATHGVVTEAAGERALGAQHFAVQVVALDVADQLAVEVELVQVAAAVVQVIEVLAGGQRQRGEVAQWIVFVGQGALRRSLLDQSAEQVVGEFERFFADADLLALRGRQALDRQQTVAVVIRIILTGIGIELGQQPANAVALELGTALWPFTAFAVARFIDLRQMTAEVVAEASGQVVDAFFFDQSVGRIVGKLIRRVVFVDQCSQANRRVVFVADALALGVLTTARQTTGGT</sequence>
<reference evidence="1 2" key="1">
    <citation type="submission" date="2019-09" db="EMBL/GenBank/DDBJ databases">
        <authorList>
            <person name="Chandra G."/>
            <person name="Truman W A."/>
        </authorList>
    </citation>
    <scope>NUCLEOTIDE SEQUENCE [LARGE SCALE GENOMIC DNA]</scope>
    <source>
        <strain evidence="1">PS712</strain>
    </source>
</reference>
<organism evidence="1 2">
    <name type="scientific">Pseudomonas fluorescens</name>
    <dbReference type="NCBI Taxonomy" id="294"/>
    <lineage>
        <taxon>Bacteria</taxon>
        <taxon>Pseudomonadati</taxon>
        <taxon>Pseudomonadota</taxon>
        <taxon>Gammaproteobacteria</taxon>
        <taxon>Pseudomonadales</taxon>
        <taxon>Pseudomonadaceae</taxon>
        <taxon>Pseudomonas</taxon>
    </lineage>
</organism>
<gene>
    <name evidence="1" type="ORF">PS712_05442</name>
</gene>
<dbReference type="AlphaFoldDB" id="A0A5E7FAU1"/>
<name>A0A5E7FAU1_PSEFL</name>
<protein>
    <submittedName>
        <fullName evidence="1">Uncharacterized protein</fullName>
    </submittedName>
</protein>
<evidence type="ECO:0000313" key="2">
    <source>
        <dbReference type="Proteomes" id="UP000326018"/>
    </source>
</evidence>
<proteinExistence type="predicted"/>
<evidence type="ECO:0000313" key="1">
    <source>
        <dbReference type="EMBL" id="VVO36425.1"/>
    </source>
</evidence>
<dbReference type="EMBL" id="CABVIB010000043">
    <property type="protein sequence ID" value="VVO36425.1"/>
    <property type="molecule type" value="Genomic_DNA"/>
</dbReference>
<accession>A0A5E7FAU1</accession>
<dbReference type="Proteomes" id="UP000326018">
    <property type="component" value="Unassembled WGS sequence"/>
</dbReference>